<accession>A0AAV4NQW4</accession>
<feature type="transmembrane region" description="Helical" evidence="10">
    <location>
        <begin position="51"/>
        <end position="72"/>
    </location>
</feature>
<gene>
    <name evidence="12" type="primary">AVEN_7276_1</name>
    <name evidence="12" type="ORF">CDAR_52171</name>
</gene>
<dbReference type="GO" id="GO:0050906">
    <property type="term" value="P:detection of stimulus involved in sensory perception"/>
    <property type="evidence" value="ECO:0007669"/>
    <property type="project" value="UniProtKB-ARBA"/>
</dbReference>
<evidence type="ECO:0000256" key="8">
    <source>
        <dbReference type="ARBA" id="ARBA00023180"/>
    </source>
</evidence>
<feature type="transmembrane region" description="Helical" evidence="10">
    <location>
        <begin position="121"/>
        <end position="139"/>
    </location>
</feature>
<dbReference type="InterPro" id="IPR052192">
    <property type="entry name" value="Insect_Ionotropic_Sensory_Rcpt"/>
</dbReference>
<organism evidence="12 13">
    <name type="scientific">Caerostris darwini</name>
    <dbReference type="NCBI Taxonomy" id="1538125"/>
    <lineage>
        <taxon>Eukaryota</taxon>
        <taxon>Metazoa</taxon>
        <taxon>Ecdysozoa</taxon>
        <taxon>Arthropoda</taxon>
        <taxon>Chelicerata</taxon>
        <taxon>Arachnida</taxon>
        <taxon>Araneae</taxon>
        <taxon>Araneomorphae</taxon>
        <taxon>Entelegynae</taxon>
        <taxon>Araneoidea</taxon>
        <taxon>Araneidae</taxon>
        <taxon>Caerostris</taxon>
    </lineage>
</organism>
<proteinExistence type="inferred from homology"/>
<keyword evidence="4 10" id="KW-0812">Transmembrane</keyword>
<dbReference type="PANTHER" id="PTHR42643">
    <property type="entry name" value="IONOTROPIC RECEPTOR 20A-RELATED"/>
    <property type="match status" value="1"/>
</dbReference>
<evidence type="ECO:0000256" key="3">
    <source>
        <dbReference type="ARBA" id="ARBA00022475"/>
    </source>
</evidence>
<dbReference type="AlphaFoldDB" id="A0AAV4NQW4"/>
<keyword evidence="5 10" id="KW-1133">Transmembrane helix</keyword>
<evidence type="ECO:0000256" key="5">
    <source>
        <dbReference type="ARBA" id="ARBA00022989"/>
    </source>
</evidence>
<evidence type="ECO:0000256" key="7">
    <source>
        <dbReference type="ARBA" id="ARBA00023170"/>
    </source>
</evidence>
<comment type="caution">
    <text evidence="12">The sequence shown here is derived from an EMBL/GenBank/DDBJ whole genome shotgun (WGS) entry which is preliminary data.</text>
</comment>
<evidence type="ECO:0000256" key="1">
    <source>
        <dbReference type="ARBA" id="ARBA00004651"/>
    </source>
</evidence>
<evidence type="ECO:0000256" key="4">
    <source>
        <dbReference type="ARBA" id="ARBA00022692"/>
    </source>
</evidence>
<name>A0AAV4NQW4_9ARAC</name>
<comment type="similarity">
    <text evidence="2">Belongs to the glutamate-gated ion channel (TC 1.A.10.1) family.</text>
</comment>
<dbReference type="Proteomes" id="UP001054837">
    <property type="component" value="Unassembled WGS sequence"/>
</dbReference>
<dbReference type="PANTHER" id="PTHR42643:SF24">
    <property type="entry name" value="IONOTROPIC RECEPTOR 60A"/>
    <property type="match status" value="1"/>
</dbReference>
<dbReference type="Pfam" id="PF00060">
    <property type="entry name" value="Lig_chan"/>
    <property type="match status" value="1"/>
</dbReference>
<evidence type="ECO:0000256" key="9">
    <source>
        <dbReference type="SAM" id="MobiDB-lite"/>
    </source>
</evidence>
<dbReference type="GO" id="GO:0015276">
    <property type="term" value="F:ligand-gated monoatomic ion channel activity"/>
    <property type="evidence" value="ECO:0007669"/>
    <property type="project" value="InterPro"/>
</dbReference>
<dbReference type="Gene3D" id="1.10.287.70">
    <property type="match status" value="1"/>
</dbReference>
<evidence type="ECO:0000313" key="12">
    <source>
        <dbReference type="EMBL" id="GIX85542.1"/>
    </source>
</evidence>
<dbReference type="GO" id="GO:0005886">
    <property type="term" value="C:plasma membrane"/>
    <property type="evidence" value="ECO:0007669"/>
    <property type="project" value="UniProtKB-SubCell"/>
</dbReference>
<dbReference type="SUPFAM" id="SSF53850">
    <property type="entry name" value="Periplasmic binding protein-like II"/>
    <property type="match status" value="1"/>
</dbReference>
<evidence type="ECO:0000256" key="6">
    <source>
        <dbReference type="ARBA" id="ARBA00023136"/>
    </source>
</evidence>
<feature type="compositionally biased region" description="Low complexity" evidence="9">
    <location>
        <begin position="327"/>
        <end position="343"/>
    </location>
</feature>
<keyword evidence="8" id="KW-0325">Glycoprotein</keyword>
<protein>
    <submittedName>
        <fullName evidence="12">Lig_chan-Glu_bd domain-containing protein</fullName>
    </submittedName>
</protein>
<keyword evidence="6 10" id="KW-0472">Membrane</keyword>
<feature type="domain" description="Ionotropic glutamate receptor C-terminal" evidence="11">
    <location>
        <begin position="50"/>
        <end position="199"/>
    </location>
</feature>
<evidence type="ECO:0000256" key="2">
    <source>
        <dbReference type="ARBA" id="ARBA00008685"/>
    </source>
</evidence>
<feature type="region of interest" description="Disordered" evidence="9">
    <location>
        <begin position="299"/>
        <end position="345"/>
    </location>
</feature>
<dbReference type="EMBL" id="BPLQ01001797">
    <property type="protein sequence ID" value="GIX85542.1"/>
    <property type="molecule type" value="Genomic_DNA"/>
</dbReference>
<keyword evidence="7" id="KW-0675">Receptor</keyword>
<evidence type="ECO:0000313" key="13">
    <source>
        <dbReference type="Proteomes" id="UP001054837"/>
    </source>
</evidence>
<reference evidence="12 13" key="1">
    <citation type="submission" date="2021-06" db="EMBL/GenBank/DDBJ databases">
        <title>Caerostris darwini draft genome.</title>
        <authorList>
            <person name="Kono N."/>
            <person name="Arakawa K."/>
        </authorList>
    </citation>
    <scope>NUCLEOTIDE SEQUENCE [LARGE SCALE GENOMIC DNA]</scope>
</reference>
<keyword evidence="3" id="KW-1003">Cell membrane</keyword>
<keyword evidence="13" id="KW-1185">Reference proteome</keyword>
<dbReference type="InterPro" id="IPR001320">
    <property type="entry name" value="Iontro_rcpt_C"/>
</dbReference>
<comment type="subcellular location">
    <subcellularLocation>
        <location evidence="1">Cell membrane</location>
        <topology evidence="1">Multi-pass membrane protein</topology>
    </subcellularLocation>
</comment>
<sequence length="416" mass="47497">MAVGDLSWTLDRSIAVDLTEAVFPETVTFIYRTPGFYSRTWILFEDIDFRVWISLTFAMILGCSVYCLTLYVSEACGYEGKRPESKEEAFVQAAVRSTAAIYKTLVGQSILHHPKAISCRTVLGTWFIGALILSSLYGGSLTSTLSLHRSPRPADTLKDLVKRYPNAQLAVKDSSQIHSYVKKSDVWRHMWLTNMQKYVIPGKLHIEDTMEEVHRIRPEGQPIYVWIAERSMLVKQMHKYSDDPSVCDLYVAKEDIVRSDWVLALTKNSPFLPQFNEKITRMHRFGLLQKWQIEHWNSNQGACRPSDGRNQNGAGPLYPSGTPKPASSSSAWDGWQVSSSSSSRDPWIVEGSIPNLEWFFIKENVANKERGTWKKPYGSKDIDINVLLISQETKRCKIVTQFMNRSYFLIIDAFMP</sequence>
<evidence type="ECO:0000259" key="11">
    <source>
        <dbReference type="Pfam" id="PF00060"/>
    </source>
</evidence>
<evidence type="ECO:0000256" key="10">
    <source>
        <dbReference type="SAM" id="Phobius"/>
    </source>
</evidence>